<feature type="domain" description="TadE-like" evidence="2">
    <location>
        <begin position="14"/>
        <end position="56"/>
    </location>
</feature>
<feature type="transmembrane region" description="Helical" evidence="1">
    <location>
        <begin position="20"/>
        <end position="42"/>
    </location>
</feature>
<dbReference type="EMBL" id="JADBEM010000001">
    <property type="protein sequence ID" value="MBE1610065.1"/>
    <property type="molecule type" value="Genomic_DNA"/>
</dbReference>
<dbReference type="InterPro" id="IPR012495">
    <property type="entry name" value="TadE-like_dom"/>
</dbReference>
<keyword evidence="1" id="KW-0812">Transmembrane</keyword>
<reference evidence="3" key="1">
    <citation type="submission" date="2020-10" db="EMBL/GenBank/DDBJ databases">
        <title>Sequencing the genomes of 1000 actinobacteria strains.</title>
        <authorList>
            <person name="Klenk H.-P."/>
        </authorList>
    </citation>
    <scope>NUCLEOTIDE SEQUENCE</scope>
    <source>
        <strain evidence="3">DSM 45354</strain>
    </source>
</reference>
<keyword evidence="1" id="KW-0472">Membrane</keyword>
<accession>A0A927RFC1</accession>
<keyword evidence="4" id="KW-1185">Reference proteome</keyword>
<evidence type="ECO:0000259" key="2">
    <source>
        <dbReference type="Pfam" id="PF07811"/>
    </source>
</evidence>
<dbReference type="Pfam" id="PF07811">
    <property type="entry name" value="TadE"/>
    <property type="match status" value="1"/>
</dbReference>
<evidence type="ECO:0000313" key="4">
    <source>
        <dbReference type="Proteomes" id="UP000638648"/>
    </source>
</evidence>
<organism evidence="3 4">
    <name type="scientific">Actinopolymorpha pittospori</name>
    <dbReference type="NCBI Taxonomy" id="648752"/>
    <lineage>
        <taxon>Bacteria</taxon>
        <taxon>Bacillati</taxon>
        <taxon>Actinomycetota</taxon>
        <taxon>Actinomycetes</taxon>
        <taxon>Propionibacteriales</taxon>
        <taxon>Actinopolymorphaceae</taxon>
        <taxon>Actinopolymorpha</taxon>
    </lineage>
</organism>
<dbReference type="Proteomes" id="UP000638648">
    <property type="component" value="Unassembled WGS sequence"/>
</dbReference>
<sequence>MRRRLVARRDRERGSEAIEAAIGVPAFLLFIAMIIAAGRFAIAHQAVQAAAADAARAASISRTQGAADSAATSGASSSLANQKLQCVSKKVSVDTSGFAAPVGTPATVTATVTCVVNLSDVAIPGLPGHQTISATMASPLDTYRER</sequence>
<name>A0A927RFC1_9ACTN</name>
<evidence type="ECO:0000313" key="3">
    <source>
        <dbReference type="EMBL" id="MBE1610065.1"/>
    </source>
</evidence>
<protein>
    <submittedName>
        <fullName evidence="3">Flp pilus assembly protein TadG</fullName>
    </submittedName>
</protein>
<proteinExistence type="predicted"/>
<comment type="caution">
    <text evidence="3">The sequence shown here is derived from an EMBL/GenBank/DDBJ whole genome shotgun (WGS) entry which is preliminary data.</text>
</comment>
<dbReference type="AlphaFoldDB" id="A0A927RFC1"/>
<evidence type="ECO:0000256" key="1">
    <source>
        <dbReference type="SAM" id="Phobius"/>
    </source>
</evidence>
<keyword evidence="1" id="KW-1133">Transmembrane helix</keyword>
<gene>
    <name evidence="3" type="ORF">HEB94_006913</name>
</gene>
<dbReference type="RefSeq" id="WP_192753491.1">
    <property type="nucleotide sequence ID" value="NZ_BAABJL010000200.1"/>
</dbReference>